<proteinExistence type="inferred from homology"/>
<feature type="region of interest" description="Disordered" evidence="10">
    <location>
        <begin position="492"/>
        <end position="526"/>
    </location>
</feature>
<evidence type="ECO:0000256" key="3">
    <source>
        <dbReference type="ARBA" id="ARBA00004496"/>
    </source>
</evidence>
<comment type="similarity">
    <text evidence="4">Belongs to the snurportin family.</text>
</comment>
<gene>
    <name evidence="12" type="ORF">MICPUCDRAFT_47313</name>
</gene>
<evidence type="ECO:0000256" key="2">
    <source>
        <dbReference type="ARBA" id="ARBA00004123"/>
    </source>
</evidence>
<dbReference type="KEGG" id="mpp:MICPUCDRAFT_47313"/>
<dbReference type="InterPro" id="IPR017336">
    <property type="entry name" value="Snurportin-1"/>
</dbReference>
<dbReference type="STRING" id="564608.C1MTJ2"/>
<keyword evidence="9" id="KW-0539">Nucleus</keyword>
<evidence type="ECO:0000313" key="12">
    <source>
        <dbReference type="EMBL" id="EEH56954.1"/>
    </source>
</evidence>
<dbReference type="GO" id="GO:0061015">
    <property type="term" value="P:snRNA import into nucleus"/>
    <property type="evidence" value="ECO:0007669"/>
    <property type="project" value="InterPro"/>
</dbReference>
<dbReference type="PANTHER" id="PTHR13403">
    <property type="entry name" value="SNURPORTIN1 RNUT1 PROTEIN RNA, U TRANSPORTER 1"/>
    <property type="match status" value="1"/>
</dbReference>
<feature type="region of interest" description="Disordered" evidence="10">
    <location>
        <begin position="1"/>
        <end position="73"/>
    </location>
</feature>
<evidence type="ECO:0000256" key="4">
    <source>
        <dbReference type="ARBA" id="ARBA00007540"/>
    </source>
</evidence>
<dbReference type="Pfam" id="PF21974">
    <property type="entry name" value="SPN1_m3Gcap_bd"/>
    <property type="match status" value="1"/>
</dbReference>
<dbReference type="Proteomes" id="UP000001876">
    <property type="component" value="Unassembled WGS sequence"/>
</dbReference>
<protein>
    <recommendedName>
        <fullName evidence="5">Snurportin-1</fullName>
    </recommendedName>
</protein>
<dbReference type="PANTHER" id="PTHR13403:SF6">
    <property type="entry name" value="SNURPORTIN-1"/>
    <property type="match status" value="1"/>
</dbReference>
<organism evidence="13">
    <name type="scientific">Micromonas pusilla (strain CCMP1545)</name>
    <name type="common">Picoplanktonic green alga</name>
    <dbReference type="NCBI Taxonomy" id="564608"/>
    <lineage>
        <taxon>Eukaryota</taxon>
        <taxon>Viridiplantae</taxon>
        <taxon>Chlorophyta</taxon>
        <taxon>Mamiellophyceae</taxon>
        <taxon>Mamiellales</taxon>
        <taxon>Mamiellaceae</taxon>
        <taxon>Micromonas</taxon>
    </lineage>
</organism>
<dbReference type="EMBL" id="GG663739">
    <property type="protein sequence ID" value="EEH56954.1"/>
    <property type="molecule type" value="Genomic_DNA"/>
</dbReference>
<dbReference type="SUPFAM" id="SSF56091">
    <property type="entry name" value="DNA ligase/mRNA capping enzyme, catalytic domain"/>
    <property type="match status" value="1"/>
</dbReference>
<dbReference type="GO" id="GO:0005634">
    <property type="term" value="C:nucleus"/>
    <property type="evidence" value="ECO:0007669"/>
    <property type="project" value="UniProtKB-SubCell"/>
</dbReference>
<feature type="compositionally biased region" description="Basic residues" evidence="10">
    <location>
        <begin position="137"/>
        <end position="147"/>
    </location>
</feature>
<evidence type="ECO:0000259" key="11">
    <source>
        <dbReference type="Pfam" id="PF21974"/>
    </source>
</evidence>
<feature type="region of interest" description="Disordered" evidence="10">
    <location>
        <begin position="114"/>
        <end position="165"/>
    </location>
</feature>
<evidence type="ECO:0000256" key="1">
    <source>
        <dbReference type="ARBA" id="ARBA00003975"/>
    </source>
</evidence>
<dbReference type="OrthoDB" id="498532at2759"/>
<keyword evidence="13" id="KW-1185">Reference proteome</keyword>
<keyword evidence="7" id="KW-0963">Cytoplasm</keyword>
<dbReference type="AlphaFoldDB" id="C1MTJ2"/>
<name>C1MTJ2_MICPC</name>
<keyword evidence="6" id="KW-0813">Transport</keyword>
<dbReference type="GeneID" id="9684312"/>
<dbReference type="GO" id="GO:0003723">
    <property type="term" value="F:RNA binding"/>
    <property type="evidence" value="ECO:0007669"/>
    <property type="project" value="UniProtKB-KW"/>
</dbReference>
<evidence type="ECO:0000256" key="9">
    <source>
        <dbReference type="ARBA" id="ARBA00023242"/>
    </source>
</evidence>
<evidence type="ECO:0000313" key="13">
    <source>
        <dbReference type="Proteomes" id="UP000001876"/>
    </source>
</evidence>
<dbReference type="InterPro" id="IPR047857">
    <property type="entry name" value="Snurportin1_C"/>
</dbReference>
<evidence type="ECO:0000256" key="7">
    <source>
        <dbReference type="ARBA" id="ARBA00022490"/>
    </source>
</evidence>
<dbReference type="CDD" id="cd09232">
    <property type="entry name" value="Snurportin-1_C"/>
    <property type="match status" value="1"/>
</dbReference>
<feature type="compositionally biased region" description="Basic and acidic residues" evidence="10">
    <location>
        <begin position="48"/>
        <end position="64"/>
    </location>
</feature>
<dbReference type="GO" id="GO:0005737">
    <property type="term" value="C:cytoplasm"/>
    <property type="evidence" value="ECO:0007669"/>
    <property type="project" value="UniProtKB-SubCell"/>
</dbReference>
<reference evidence="12 13" key="1">
    <citation type="journal article" date="2009" name="Science">
        <title>Green evolution and dynamic adaptations revealed by genomes of the marine picoeukaryotes Micromonas.</title>
        <authorList>
            <person name="Worden A.Z."/>
            <person name="Lee J.H."/>
            <person name="Mock T."/>
            <person name="Rouze P."/>
            <person name="Simmons M.P."/>
            <person name="Aerts A.L."/>
            <person name="Allen A.E."/>
            <person name="Cuvelier M.L."/>
            <person name="Derelle E."/>
            <person name="Everett M.V."/>
            <person name="Foulon E."/>
            <person name="Grimwood J."/>
            <person name="Gundlach H."/>
            <person name="Henrissat B."/>
            <person name="Napoli C."/>
            <person name="McDonald S.M."/>
            <person name="Parker M.S."/>
            <person name="Rombauts S."/>
            <person name="Salamov A."/>
            <person name="Von Dassow P."/>
            <person name="Badger J.H."/>
            <person name="Coutinho P.M."/>
            <person name="Demir E."/>
            <person name="Dubchak I."/>
            <person name="Gentemann C."/>
            <person name="Eikrem W."/>
            <person name="Gready J.E."/>
            <person name="John U."/>
            <person name="Lanier W."/>
            <person name="Lindquist E.A."/>
            <person name="Lucas S."/>
            <person name="Mayer K.F."/>
            <person name="Moreau H."/>
            <person name="Not F."/>
            <person name="Otillar R."/>
            <person name="Panaud O."/>
            <person name="Pangilinan J."/>
            <person name="Paulsen I."/>
            <person name="Piegu B."/>
            <person name="Poliakov A."/>
            <person name="Robbens S."/>
            <person name="Schmutz J."/>
            <person name="Toulza E."/>
            <person name="Wyss T."/>
            <person name="Zelensky A."/>
            <person name="Zhou K."/>
            <person name="Armbrust E.V."/>
            <person name="Bhattacharya D."/>
            <person name="Goodenough U.W."/>
            <person name="Van de Peer Y."/>
            <person name="Grigoriev I.V."/>
        </authorList>
    </citation>
    <scope>NUCLEOTIDE SEQUENCE [LARGE SCALE GENOMIC DNA]</scope>
    <source>
        <strain evidence="12 13">CCMP1545</strain>
    </source>
</reference>
<evidence type="ECO:0000256" key="10">
    <source>
        <dbReference type="SAM" id="MobiDB-lite"/>
    </source>
</evidence>
<evidence type="ECO:0000256" key="5">
    <source>
        <dbReference type="ARBA" id="ARBA00016034"/>
    </source>
</evidence>
<accession>C1MTJ2</accession>
<comment type="function">
    <text evidence="1">Functions as an U snRNP-specific nuclear import adapter. Involved in the trimethylguanosine (m3G)-cap-dependent nuclear import of U snRNPs. Binds specifically to the terminal m3G-cap U snRNAs.</text>
</comment>
<evidence type="ECO:0000256" key="6">
    <source>
        <dbReference type="ARBA" id="ARBA00022448"/>
    </source>
</evidence>
<keyword evidence="8" id="KW-0694">RNA-binding</keyword>
<dbReference type="RefSeq" id="XP_003058499.1">
    <property type="nucleotide sequence ID" value="XM_003058453.1"/>
</dbReference>
<evidence type="ECO:0000256" key="8">
    <source>
        <dbReference type="ARBA" id="ARBA00022884"/>
    </source>
</evidence>
<dbReference type="eggNOG" id="KOG3132">
    <property type="taxonomic scope" value="Eukaryota"/>
</dbReference>
<sequence length="555" mass="58950">MSGRGASRRDSLKSRIASQQQKRRDAARQRQKDARRDFTNYARSLAFGDHDGGGDDGDGGERDASSSFAERDEIDALNAAEGICASRGAGSQSSLASADADALFRVDSAPATAAAMEDAEARGRGATAEEATDDGHGRRRKQRHRRSSSAPGKWSDREPSRGTSFGETQFMLPEWMIDVPPDLASGWFAIPRPEGRRCLVVSSRGGVVSRLRSGRPLHRFKSALPGGSDATRHGPDAFCILDCVFHERDQTYYVLDCLAWNSVSLYDCAAEMRVAWVRGKLGDAETAECDAARGGASYGQTPSPQNKYAFAVPPTHDADVEGLRAAYEGAVPFERDGILFLAKDGNYAIGASPLALQWKDARCSKHVLEKVDGDDGADETQRVVLCLDASTGDVCTGDVPPVALARLPEEYRVGGVDGDAHGLLLRFAIGEGGIVVDESGAIARVDLVYEGLANQRRASGADATTKILFQYYARREPITIDEIARVAEGSSGDAAAPWAGDGGGSGSESSLSAPRPPASPGALMRRSHSVTMGAVSPLKGTNVGGVRVEDIAMDE</sequence>
<dbReference type="Gene3D" id="3.30.470.30">
    <property type="entry name" value="DNA ligase/mRNA capping enzyme"/>
    <property type="match status" value="1"/>
</dbReference>
<feature type="compositionally biased region" description="Basic and acidic residues" evidence="10">
    <location>
        <begin position="22"/>
        <end position="38"/>
    </location>
</feature>
<feature type="domain" description="Snurportin-1 m3G cap-binding" evidence="11">
    <location>
        <begin position="169"/>
        <end position="355"/>
    </location>
</feature>
<comment type="subcellular location">
    <subcellularLocation>
        <location evidence="3">Cytoplasm</location>
    </subcellularLocation>
    <subcellularLocation>
        <location evidence="2">Nucleus</location>
    </subcellularLocation>
</comment>